<organism evidence="3">
    <name type="scientific">viral metagenome</name>
    <dbReference type="NCBI Taxonomy" id="1070528"/>
    <lineage>
        <taxon>unclassified sequences</taxon>
        <taxon>metagenomes</taxon>
        <taxon>organismal metagenomes</taxon>
    </lineage>
</organism>
<dbReference type="AlphaFoldDB" id="A0A6C0K1H8"/>
<feature type="compositionally biased region" description="Acidic residues" evidence="1">
    <location>
        <begin position="165"/>
        <end position="181"/>
    </location>
</feature>
<feature type="compositionally biased region" description="Pro residues" evidence="1">
    <location>
        <begin position="117"/>
        <end position="130"/>
    </location>
</feature>
<sequence>METSTLFVIQCVAFVIILLAVYYYFNRKLQYHMMAIESLQHQILEQQRVLERHDKLFRHLVGPSVYASVPETPTPVVTANNHIRNVPSFGSSSGGGGGQNCSGGVCFLPSPQQQAVAPPPPPSPPAPMPNNPLMSMGPMVSGLLGVLNSMSSSVGPSMGSRSPIQEEEEEESPDIDEEILDQELTKELNELRESEEKITQIKEGRLDEEPTTIEELTS</sequence>
<reference evidence="3" key="1">
    <citation type="journal article" date="2020" name="Nature">
        <title>Giant virus diversity and host interactions through global metagenomics.</title>
        <authorList>
            <person name="Schulz F."/>
            <person name="Roux S."/>
            <person name="Paez-Espino D."/>
            <person name="Jungbluth S."/>
            <person name="Walsh D.A."/>
            <person name="Denef V.J."/>
            <person name="McMahon K.D."/>
            <person name="Konstantinidis K.T."/>
            <person name="Eloe-Fadrosh E.A."/>
            <person name="Kyrpides N.C."/>
            <person name="Woyke T."/>
        </authorList>
    </citation>
    <scope>NUCLEOTIDE SEQUENCE</scope>
    <source>
        <strain evidence="3">GVMAG-S-1101169-75</strain>
    </source>
</reference>
<feature type="compositionally biased region" description="Basic and acidic residues" evidence="1">
    <location>
        <begin position="183"/>
        <end position="208"/>
    </location>
</feature>
<feature type="compositionally biased region" description="Low complexity" evidence="1">
    <location>
        <begin position="149"/>
        <end position="163"/>
    </location>
</feature>
<feature type="transmembrane region" description="Helical" evidence="2">
    <location>
        <begin position="6"/>
        <end position="25"/>
    </location>
</feature>
<feature type="compositionally biased region" description="Acidic residues" evidence="1">
    <location>
        <begin position="209"/>
        <end position="218"/>
    </location>
</feature>
<evidence type="ECO:0000256" key="1">
    <source>
        <dbReference type="SAM" id="MobiDB-lite"/>
    </source>
</evidence>
<keyword evidence="2" id="KW-0472">Membrane</keyword>
<proteinExistence type="predicted"/>
<feature type="region of interest" description="Disordered" evidence="1">
    <location>
        <begin position="109"/>
        <end position="218"/>
    </location>
</feature>
<evidence type="ECO:0000256" key="2">
    <source>
        <dbReference type="SAM" id="Phobius"/>
    </source>
</evidence>
<keyword evidence="2" id="KW-1133">Transmembrane helix</keyword>
<dbReference type="EMBL" id="MN740792">
    <property type="protein sequence ID" value="QHU11902.1"/>
    <property type="molecule type" value="Genomic_DNA"/>
</dbReference>
<name>A0A6C0K1H8_9ZZZZ</name>
<protein>
    <submittedName>
        <fullName evidence="3">Uncharacterized protein</fullName>
    </submittedName>
</protein>
<accession>A0A6C0K1H8</accession>
<evidence type="ECO:0000313" key="3">
    <source>
        <dbReference type="EMBL" id="QHU11902.1"/>
    </source>
</evidence>
<keyword evidence="2" id="KW-0812">Transmembrane</keyword>